<keyword evidence="1" id="KW-0732">Signal</keyword>
<evidence type="ECO:0000313" key="2">
    <source>
        <dbReference type="EMBL" id="TMP41192.1"/>
    </source>
</evidence>
<proteinExistence type="predicted"/>
<evidence type="ECO:0000256" key="1">
    <source>
        <dbReference type="SAM" id="SignalP"/>
    </source>
</evidence>
<feature type="signal peptide" evidence="1">
    <location>
        <begin position="1"/>
        <end position="21"/>
    </location>
</feature>
<dbReference type="Proteomes" id="UP000307706">
    <property type="component" value="Unassembled WGS sequence"/>
</dbReference>
<name>A0A5S3XIU7_9GAMM</name>
<dbReference type="RefSeq" id="WP_138597692.1">
    <property type="nucleotide sequence ID" value="NZ_PNCK01000061.1"/>
</dbReference>
<dbReference type="Proteomes" id="UP000305730">
    <property type="component" value="Unassembled WGS sequence"/>
</dbReference>
<evidence type="ECO:0000313" key="4">
    <source>
        <dbReference type="Proteomes" id="UP000305730"/>
    </source>
</evidence>
<evidence type="ECO:0000313" key="5">
    <source>
        <dbReference type="Proteomes" id="UP000307706"/>
    </source>
</evidence>
<dbReference type="EMBL" id="PNCK01000061">
    <property type="protein sequence ID" value="TMP41192.1"/>
    <property type="molecule type" value="Genomic_DNA"/>
</dbReference>
<keyword evidence="4" id="KW-1185">Reference proteome</keyword>
<protein>
    <submittedName>
        <fullName evidence="3">Uncharacterized protein</fullName>
    </submittedName>
</protein>
<reference evidence="3 5" key="1">
    <citation type="submission" date="2017-12" db="EMBL/GenBank/DDBJ databases">
        <authorList>
            <person name="Paulsen S."/>
            <person name="Gram L.K."/>
        </authorList>
    </citation>
    <scope>NUCLEOTIDE SEQUENCE [LARGE SCALE GENOMIC DNA]</scope>
    <source>
        <strain evidence="3 5">S2231</strain>
        <strain evidence="2">S2233</strain>
    </source>
</reference>
<reference evidence="4 5" key="2">
    <citation type="submission" date="2019-06" db="EMBL/GenBank/DDBJ databases">
        <title>Co-occurence of chitin degradation, pigmentation and bioactivity in marine Pseudoalteromonas.</title>
        <authorList>
            <person name="Sonnenschein E.C."/>
            <person name="Bech P.K."/>
        </authorList>
    </citation>
    <scope>NUCLEOTIDE SEQUENCE [LARGE SCALE GENOMIC DNA]</scope>
    <source>
        <strain evidence="5">S2231</strain>
        <strain evidence="2 4">S2233</strain>
    </source>
</reference>
<sequence length="390" mass="44395">MKKIDVIALLCALIMCTYAHAQTIETTENLCGSYIQSASTKNMLFDENMHEPLPVNKQTRFLGFDILEINDTLYLQASAASMNAHMLFIDVLISEDYAICGSGVFSTYSTQKERTTLQVMIPVEDIMGLDNSSSPLQIEVLAINANNDLTSNIYNYDRQALNSLINTRLTSDQNIPYSLAVTHPTDTVGNYHNDPQRNNKMIYCALDRYHNCDYSLLDFLDVHDQHSWHLALPIKGQFTIDAHVVNMLFREDLTAHKDIIPTDFGVWYPHNSFYELGASRQNVRAFLSPFFTLTHSIHPQTGKYQTTISWDIPLQHGEFQGNNHLQRSHEIYWMMNFAFTTNEMGPKKQALTQGVSQHHYTLANKVSFLSLTGIKYNQASQLNLLPLIVN</sequence>
<evidence type="ECO:0000313" key="3">
    <source>
        <dbReference type="EMBL" id="TMP54012.1"/>
    </source>
</evidence>
<accession>A0A5S3XIU7</accession>
<dbReference type="EMBL" id="PNCL01000136">
    <property type="protein sequence ID" value="TMP54012.1"/>
    <property type="molecule type" value="Genomic_DNA"/>
</dbReference>
<dbReference type="OrthoDB" id="6291776at2"/>
<organism evidence="3 5">
    <name type="scientific">Pseudoalteromonas citrea</name>
    <dbReference type="NCBI Taxonomy" id="43655"/>
    <lineage>
        <taxon>Bacteria</taxon>
        <taxon>Pseudomonadati</taxon>
        <taxon>Pseudomonadota</taxon>
        <taxon>Gammaproteobacteria</taxon>
        <taxon>Alteromonadales</taxon>
        <taxon>Pseudoalteromonadaceae</taxon>
        <taxon>Pseudoalteromonas</taxon>
    </lineage>
</organism>
<feature type="chain" id="PRO_5024407704" evidence="1">
    <location>
        <begin position="22"/>
        <end position="390"/>
    </location>
</feature>
<reference evidence="3" key="3">
    <citation type="submission" date="2019-09" db="EMBL/GenBank/DDBJ databases">
        <title>Co-occurence of chitin degradation, pigmentation and bioactivity in marine Pseudoalteromonas.</title>
        <authorList>
            <person name="Sonnenschein E.C."/>
            <person name="Bech P.K."/>
        </authorList>
    </citation>
    <scope>NUCLEOTIDE SEQUENCE</scope>
    <source>
        <strain evidence="3">S2231</strain>
    </source>
</reference>
<gene>
    <name evidence="3" type="ORF">CWB96_20140</name>
    <name evidence="2" type="ORF">CWB97_15550</name>
</gene>
<dbReference type="AlphaFoldDB" id="A0A5S3XIU7"/>
<comment type="caution">
    <text evidence="3">The sequence shown here is derived from an EMBL/GenBank/DDBJ whole genome shotgun (WGS) entry which is preliminary data.</text>
</comment>